<accession>A0A543PU89</accession>
<dbReference type="GO" id="GO:0005886">
    <property type="term" value="C:plasma membrane"/>
    <property type="evidence" value="ECO:0007669"/>
    <property type="project" value="UniProtKB-SubCell"/>
</dbReference>
<protein>
    <submittedName>
        <fullName evidence="9">Uncharacterized protein DUF2029</fullName>
    </submittedName>
</protein>
<feature type="transmembrane region" description="Helical" evidence="8">
    <location>
        <begin position="113"/>
        <end position="129"/>
    </location>
</feature>
<keyword evidence="3" id="KW-0808">Transferase</keyword>
<feature type="transmembrane region" description="Helical" evidence="8">
    <location>
        <begin position="260"/>
        <end position="279"/>
    </location>
</feature>
<evidence type="ECO:0000256" key="2">
    <source>
        <dbReference type="ARBA" id="ARBA00022475"/>
    </source>
</evidence>
<organism evidence="9 10">
    <name type="scientific">Humibacillus xanthopallidus</name>
    <dbReference type="NCBI Taxonomy" id="412689"/>
    <lineage>
        <taxon>Bacteria</taxon>
        <taxon>Bacillati</taxon>
        <taxon>Actinomycetota</taxon>
        <taxon>Actinomycetes</taxon>
        <taxon>Micrococcales</taxon>
        <taxon>Intrasporangiaceae</taxon>
        <taxon>Humibacillus</taxon>
    </lineage>
</organism>
<feature type="transmembrane region" description="Helical" evidence="8">
    <location>
        <begin position="358"/>
        <end position="378"/>
    </location>
</feature>
<comment type="caution">
    <text evidence="9">The sequence shown here is derived from an EMBL/GenBank/DDBJ whole genome shotgun (WGS) entry which is preliminary data.</text>
</comment>
<evidence type="ECO:0000256" key="3">
    <source>
        <dbReference type="ARBA" id="ARBA00022679"/>
    </source>
</evidence>
<evidence type="ECO:0000256" key="1">
    <source>
        <dbReference type="ARBA" id="ARBA00004651"/>
    </source>
</evidence>
<evidence type="ECO:0000256" key="5">
    <source>
        <dbReference type="ARBA" id="ARBA00022989"/>
    </source>
</evidence>
<evidence type="ECO:0000313" key="9">
    <source>
        <dbReference type="EMBL" id="TQN47620.1"/>
    </source>
</evidence>
<dbReference type="InterPro" id="IPR018584">
    <property type="entry name" value="GT87"/>
</dbReference>
<keyword evidence="4 8" id="KW-0812">Transmembrane</keyword>
<evidence type="ECO:0000256" key="8">
    <source>
        <dbReference type="SAM" id="Phobius"/>
    </source>
</evidence>
<keyword evidence="2" id="KW-1003">Cell membrane</keyword>
<dbReference type="GO" id="GO:0016758">
    <property type="term" value="F:hexosyltransferase activity"/>
    <property type="evidence" value="ECO:0007669"/>
    <property type="project" value="InterPro"/>
</dbReference>
<dbReference type="AlphaFoldDB" id="A0A543PU89"/>
<dbReference type="OrthoDB" id="5056533at2"/>
<evidence type="ECO:0000256" key="4">
    <source>
        <dbReference type="ARBA" id="ARBA00022692"/>
    </source>
</evidence>
<feature type="transmembrane region" description="Helical" evidence="8">
    <location>
        <begin position="291"/>
        <end position="317"/>
    </location>
</feature>
<dbReference type="EMBL" id="VFQF01000001">
    <property type="protein sequence ID" value="TQN47620.1"/>
    <property type="molecule type" value="Genomic_DNA"/>
</dbReference>
<sequence>MTRRLPTALLWMGAVCVVAGASWTRLQASLVGDNAGHDFQTYYSAAARALTDLGTPYAVDGYVYSPLVALVVAGLLHTGGPLLWWNLLGVTCGVIALIATWRTFAVELSGWRAPAFVMVGAGLLFWTWPVTLELFYGQSDLLVLAVFSVALLAARRGRAAVFGALIGLAGLVKTWPLFAIIWVLQRGGTSRPSAVVAMCIVLLGGALAFTAILGPSFVPDWYGATRRNSVQPYLSYSAFGVGRDLFAEGTQFEPLVDSRWLRWAATAILGLWALAIGLVALRRPHDERLAFWHLVGCGLLLLPVSHWFYLILLVPIAWIHVVRLMSGRVSAGMVGAGLVVAAWWWIAFRSLDQGRTGYVTVVGATFVMVTVSVLRDAWLWRSNEGSVQETRKRTTVGHPTVVD</sequence>
<dbReference type="Proteomes" id="UP000320085">
    <property type="component" value="Unassembled WGS sequence"/>
</dbReference>
<comment type="similarity">
    <text evidence="7">Belongs to the glycosyltransferase 87 family.</text>
</comment>
<name>A0A543PU89_9MICO</name>
<feature type="transmembrane region" description="Helical" evidence="8">
    <location>
        <begin position="329"/>
        <end position="346"/>
    </location>
</feature>
<proteinExistence type="inferred from homology"/>
<dbReference type="RefSeq" id="WP_141819979.1">
    <property type="nucleotide sequence ID" value="NZ_BAAAQC010000005.1"/>
</dbReference>
<reference evidence="9 10" key="1">
    <citation type="submission" date="2019-06" db="EMBL/GenBank/DDBJ databases">
        <title>Sequencing the genomes of 1000 actinobacteria strains.</title>
        <authorList>
            <person name="Klenk H.-P."/>
        </authorList>
    </citation>
    <scope>NUCLEOTIDE SEQUENCE [LARGE SCALE GENOMIC DNA]</scope>
    <source>
        <strain evidence="9 10">DSM 21776</strain>
    </source>
</reference>
<dbReference type="Pfam" id="PF09594">
    <property type="entry name" value="GT87"/>
    <property type="match status" value="1"/>
</dbReference>
<evidence type="ECO:0000256" key="7">
    <source>
        <dbReference type="ARBA" id="ARBA00024033"/>
    </source>
</evidence>
<feature type="transmembrane region" description="Helical" evidence="8">
    <location>
        <begin position="195"/>
        <end position="218"/>
    </location>
</feature>
<keyword evidence="6 8" id="KW-0472">Membrane</keyword>
<evidence type="ECO:0000313" key="10">
    <source>
        <dbReference type="Proteomes" id="UP000320085"/>
    </source>
</evidence>
<feature type="transmembrane region" description="Helical" evidence="8">
    <location>
        <begin position="161"/>
        <end position="183"/>
    </location>
</feature>
<comment type="subcellular location">
    <subcellularLocation>
        <location evidence="1">Cell membrane</location>
        <topology evidence="1">Multi-pass membrane protein</topology>
    </subcellularLocation>
</comment>
<keyword evidence="5 8" id="KW-1133">Transmembrane helix</keyword>
<gene>
    <name evidence="9" type="ORF">FHX52_0723</name>
</gene>
<feature type="transmembrane region" description="Helical" evidence="8">
    <location>
        <begin position="82"/>
        <end position="101"/>
    </location>
</feature>
<evidence type="ECO:0000256" key="6">
    <source>
        <dbReference type="ARBA" id="ARBA00023136"/>
    </source>
</evidence>
<feature type="transmembrane region" description="Helical" evidence="8">
    <location>
        <begin position="135"/>
        <end position="154"/>
    </location>
</feature>